<dbReference type="PRINTS" id="PR00109">
    <property type="entry name" value="TYRKINASE"/>
</dbReference>
<keyword evidence="4" id="KW-0547">Nucleotide-binding</keyword>
<dbReference type="InterPro" id="IPR050122">
    <property type="entry name" value="RTK"/>
</dbReference>
<keyword evidence="8" id="KW-0675">Receptor</keyword>
<keyword evidence="6" id="KW-1133">Transmembrane helix</keyword>
<dbReference type="InterPro" id="IPR000719">
    <property type="entry name" value="Prot_kinase_dom"/>
</dbReference>
<protein>
    <recommendedName>
        <fullName evidence="9">Protein kinase domain-containing protein</fullName>
    </recommendedName>
</protein>
<comment type="caution">
    <text evidence="10">The sequence shown here is derived from an EMBL/GenBank/DDBJ whole genome shotgun (WGS) entry which is preliminary data.</text>
</comment>
<evidence type="ECO:0000313" key="10">
    <source>
        <dbReference type="EMBL" id="CAF1499774.1"/>
    </source>
</evidence>
<dbReference type="Gene3D" id="3.30.200.20">
    <property type="entry name" value="Phosphorylase Kinase, domain 1"/>
    <property type="match status" value="1"/>
</dbReference>
<dbReference type="GO" id="GO:0004714">
    <property type="term" value="F:transmembrane receptor protein tyrosine kinase activity"/>
    <property type="evidence" value="ECO:0007669"/>
    <property type="project" value="TreeGrafter"/>
</dbReference>
<dbReference type="PANTHER" id="PTHR24416:SF550">
    <property type="entry name" value="FIBROBLAST GROWTH FACTOR RECEPTOR HOMOLOG 1-RELATED"/>
    <property type="match status" value="1"/>
</dbReference>
<gene>
    <name evidence="10" type="ORF">SEV965_LOCUS36007</name>
</gene>
<dbReference type="SUPFAM" id="SSF56112">
    <property type="entry name" value="Protein kinase-like (PK-like)"/>
    <property type="match status" value="1"/>
</dbReference>
<evidence type="ECO:0000259" key="9">
    <source>
        <dbReference type="PROSITE" id="PS50011"/>
    </source>
</evidence>
<dbReference type="GO" id="GO:0043235">
    <property type="term" value="C:receptor complex"/>
    <property type="evidence" value="ECO:0007669"/>
    <property type="project" value="TreeGrafter"/>
</dbReference>
<organism evidence="10 11">
    <name type="scientific">Rotaria sordida</name>
    <dbReference type="NCBI Taxonomy" id="392033"/>
    <lineage>
        <taxon>Eukaryota</taxon>
        <taxon>Metazoa</taxon>
        <taxon>Spiralia</taxon>
        <taxon>Gnathifera</taxon>
        <taxon>Rotifera</taxon>
        <taxon>Eurotatoria</taxon>
        <taxon>Bdelloidea</taxon>
        <taxon>Philodinida</taxon>
        <taxon>Philodinidae</taxon>
        <taxon>Rotaria</taxon>
    </lineage>
</organism>
<dbReference type="GO" id="GO:0007169">
    <property type="term" value="P:cell surface receptor protein tyrosine kinase signaling pathway"/>
    <property type="evidence" value="ECO:0007669"/>
    <property type="project" value="TreeGrafter"/>
</dbReference>
<accession>A0A815T4S4</accession>
<dbReference type="InterPro" id="IPR001245">
    <property type="entry name" value="Ser-Thr/Tyr_kinase_cat_dom"/>
</dbReference>
<dbReference type="EMBL" id="CAJNOU010006227">
    <property type="protein sequence ID" value="CAF1499774.1"/>
    <property type="molecule type" value="Genomic_DNA"/>
</dbReference>
<comment type="subcellular location">
    <subcellularLocation>
        <location evidence="1">Membrane</location>
    </subcellularLocation>
</comment>
<evidence type="ECO:0000256" key="3">
    <source>
        <dbReference type="ARBA" id="ARBA00022729"/>
    </source>
</evidence>
<keyword evidence="3" id="KW-0732">Signal</keyword>
<evidence type="ECO:0000256" key="4">
    <source>
        <dbReference type="ARBA" id="ARBA00022741"/>
    </source>
</evidence>
<evidence type="ECO:0000256" key="8">
    <source>
        <dbReference type="ARBA" id="ARBA00023170"/>
    </source>
</evidence>
<dbReference type="Gene3D" id="1.10.510.10">
    <property type="entry name" value="Transferase(Phosphotransferase) domain 1"/>
    <property type="match status" value="1"/>
</dbReference>
<dbReference type="PANTHER" id="PTHR24416">
    <property type="entry name" value="TYROSINE-PROTEIN KINASE RECEPTOR"/>
    <property type="match status" value="1"/>
</dbReference>
<proteinExistence type="predicted"/>
<sequence length="270" mass="30875">MVTSFYYDATPEEVENLLKELSVMKMVGKHVNIISFLGCCTKGGQVMLIVEYAKYGNLRDYLRRKRPPGHALSGLYESPSDTDNYEQETIITDDDYIRSLTTIDFILFYLQCIHRDLAARNVLLAENRICKIADFGFARDLTQTYYYRKQTDGRVPVKWMSPEALFDRKFSTKSDVWSYSILAWEIMTYGGTPYTSIATENMFDYLRDGNHMSQPEMMSKSSTECNKVKAKDSSNTFGECIGAGIDYCKDKVDEASHAASKEINKQKATH</sequence>
<evidence type="ECO:0000256" key="5">
    <source>
        <dbReference type="ARBA" id="ARBA00022840"/>
    </source>
</evidence>
<dbReference type="AlphaFoldDB" id="A0A815T4S4"/>
<evidence type="ECO:0000256" key="7">
    <source>
        <dbReference type="ARBA" id="ARBA00023136"/>
    </source>
</evidence>
<reference evidence="10" key="1">
    <citation type="submission" date="2021-02" db="EMBL/GenBank/DDBJ databases">
        <authorList>
            <person name="Nowell W R."/>
        </authorList>
    </citation>
    <scope>NUCLEOTIDE SEQUENCE</scope>
</reference>
<dbReference type="PROSITE" id="PS50011">
    <property type="entry name" value="PROTEIN_KINASE_DOM"/>
    <property type="match status" value="1"/>
</dbReference>
<dbReference type="InterPro" id="IPR011009">
    <property type="entry name" value="Kinase-like_dom_sf"/>
</dbReference>
<keyword evidence="7" id="KW-0472">Membrane</keyword>
<dbReference type="GO" id="GO:0005886">
    <property type="term" value="C:plasma membrane"/>
    <property type="evidence" value="ECO:0007669"/>
    <property type="project" value="TreeGrafter"/>
</dbReference>
<evidence type="ECO:0000256" key="2">
    <source>
        <dbReference type="ARBA" id="ARBA00022692"/>
    </source>
</evidence>
<dbReference type="SMART" id="SM00219">
    <property type="entry name" value="TyrKc"/>
    <property type="match status" value="1"/>
</dbReference>
<dbReference type="Pfam" id="PF07714">
    <property type="entry name" value="PK_Tyr_Ser-Thr"/>
    <property type="match status" value="1"/>
</dbReference>
<dbReference type="GO" id="GO:0005524">
    <property type="term" value="F:ATP binding"/>
    <property type="evidence" value="ECO:0007669"/>
    <property type="project" value="UniProtKB-KW"/>
</dbReference>
<evidence type="ECO:0000256" key="1">
    <source>
        <dbReference type="ARBA" id="ARBA00004370"/>
    </source>
</evidence>
<keyword evidence="2" id="KW-0812">Transmembrane</keyword>
<name>A0A815T4S4_9BILA</name>
<evidence type="ECO:0000313" key="11">
    <source>
        <dbReference type="Proteomes" id="UP000663889"/>
    </source>
</evidence>
<dbReference type="InterPro" id="IPR020635">
    <property type="entry name" value="Tyr_kinase_cat_dom"/>
</dbReference>
<evidence type="ECO:0000256" key="6">
    <source>
        <dbReference type="ARBA" id="ARBA00022989"/>
    </source>
</evidence>
<feature type="domain" description="Protein kinase" evidence="9">
    <location>
        <begin position="1"/>
        <end position="270"/>
    </location>
</feature>
<keyword evidence="5" id="KW-0067">ATP-binding</keyword>
<dbReference type="Proteomes" id="UP000663889">
    <property type="component" value="Unassembled WGS sequence"/>
</dbReference>